<evidence type="ECO:0000256" key="3">
    <source>
        <dbReference type="ARBA" id="ARBA00022989"/>
    </source>
</evidence>
<feature type="transmembrane region" description="Helical" evidence="6">
    <location>
        <begin position="158"/>
        <end position="182"/>
    </location>
</feature>
<feature type="transmembrane region" description="Helical" evidence="6">
    <location>
        <begin position="72"/>
        <end position="93"/>
    </location>
</feature>
<dbReference type="Proteomes" id="UP000326852">
    <property type="component" value="Unassembled WGS sequence"/>
</dbReference>
<feature type="transmembrane region" description="Helical" evidence="6">
    <location>
        <begin position="244"/>
        <end position="265"/>
    </location>
</feature>
<comment type="caution">
    <text evidence="8">The sequence shown here is derived from an EMBL/GenBank/DDBJ whole genome shotgun (WGS) entry which is preliminary data.</text>
</comment>
<evidence type="ECO:0000256" key="4">
    <source>
        <dbReference type="ARBA" id="ARBA00023136"/>
    </source>
</evidence>
<accession>A0A5N6MQS5</accession>
<keyword evidence="3 6" id="KW-1133">Transmembrane helix</keyword>
<protein>
    <submittedName>
        <fullName evidence="8">MFS transporter</fullName>
    </submittedName>
</protein>
<feature type="region of interest" description="Disordered" evidence="5">
    <location>
        <begin position="1"/>
        <end position="22"/>
    </location>
</feature>
<evidence type="ECO:0000256" key="2">
    <source>
        <dbReference type="ARBA" id="ARBA00022692"/>
    </source>
</evidence>
<feature type="transmembrane region" description="Helical" evidence="6">
    <location>
        <begin position="188"/>
        <end position="207"/>
    </location>
</feature>
<evidence type="ECO:0000313" key="8">
    <source>
        <dbReference type="EMBL" id="KAD3720579.1"/>
    </source>
</evidence>
<evidence type="ECO:0000313" key="9">
    <source>
        <dbReference type="Proteomes" id="UP000326852"/>
    </source>
</evidence>
<feature type="transmembrane region" description="Helical" evidence="6">
    <location>
        <begin position="395"/>
        <end position="416"/>
    </location>
</feature>
<keyword evidence="4 6" id="KW-0472">Membrane</keyword>
<dbReference type="PANTHER" id="PTHR23531">
    <property type="entry name" value="QUINOLENE RESISTANCE PROTEIN NORA"/>
    <property type="match status" value="1"/>
</dbReference>
<dbReference type="InterPro" id="IPR020846">
    <property type="entry name" value="MFS_dom"/>
</dbReference>
<sequence>MNTSGRVRPGRGAAGGPGQGSRAPAGPPLWTVTFTAAVVVNFLLNLVFYMLMTTTAVYAIGRFGADGTTAGLAASIFVMGALACRLLSTVMLVRVGAMPLFVLGAALSFLFSLLYLAAEPLWVLMLVRFLHGAGFGLAHSAVGSIAQSVLPHARRGEGVGYFGTAATMGTALGPFAGLYAIANAGYSALFLAVATVLAAALAGGLLLRVKAHHPEGTAADGRQPREEPDPTPAAPPLRETLRRILPIGLIAFFQSIAYAGVAAFMDVHTAALGLGALAGSFFLVYASAVILVRLMTGRIVDRHGPATVFYPSAALYAAGLVLVATAPSAPVLYLGAVLLGIGYGSLLPTGQTIAMGLLPRRQSGTAFVWYFLFVDLGFGFGPFLLGALVEGIGTTSMILISCSFVAVAGVLFRTLLPPSVRSGS</sequence>
<evidence type="ECO:0000259" key="7">
    <source>
        <dbReference type="PROSITE" id="PS50850"/>
    </source>
</evidence>
<dbReference type="GO" id="GO:0022857">
    <property type="term" value="F:transmembrane transporter activity"/>
    <property type="evidence" value="ECO:0007669"/>
    <property type="project" value="InterPro"/>
</dbReference>
<dbReference type="PANTHER" id="PTHR23531:SF1">
    <property type="entry name" value="QUINOLENE RESISTANCE PROTEIN NORA"/>
    <property type="match status" value="1"/>
</dbReference>
<keyword evidence="9" id="KW-1185">Reference proteome</keyword>
<dbReference type="Pfam" id="PF07690">
    <property type="entry name" value="MFS_1"/>
    <property type="match status" value="1"/>
</dbReference>
<feature type="transmembrane region" description="Helical" evidence="6">
    <location>
        <begin position="271"/>
        <end position="295"/>
    </location>
</feature>
<dbReference type="AlphaFoldDB" id="A0A5N6MQS5"/>
<keyword evidence="2 6" id="KW-0812">Transmembrane</keyword>
<feature type="region of interest" description="Disordered" evidence="5">
    <location>
        <begin position="216"/>
        <end position="235"/>
    </location>
</feature>
<dbReference type="CDD" id="cd17489">
    <property type="entry name" value="MFS_YfcJ_like"/>
    <property type="match status" value="1"/>
</dbReference>
<evidence type="ECO:0000256" key="1">
    <source>
        <dbReference type="ARBA" id="ARBA00004651"/>
    </source>
</evidence>
<dbReference type="InterPro" id="IPR011701">
    <property type="entry name" value="MFS"/>
</dbReference>
<dbReference type="Gene3D" id="1.20.1250.20">
    <property type="entry name" value="MFS general substrate transporter like domains"/>
    <property type="match status" value="2"/>
</dbReference>
<feature type="transmembrane region" description="Helical" evidence="6">
    <location>
        <begin position="124"/>
        <end position="146"/>
    </location>
</feature>
<gene>
    <name evidence="8" type="ORF">GD627_07150</name>
</gene>
<dbReference type="GO" id="GO:0005886">
    <property type="term" value="C:plasma membrane"/>
    <property type="evidence" value="ECO:0007669"/>
    <property type="project" value="UniProtKB-SubCell"/>
</dbReference>
<dbReference type="SUPFAM" id="SSF103473">
    <property type="entry name" value="MFS general substrate transporter"/>
    <property type="match status" value="1"/>
</dbReference>
<feature type="transmembrane region" description="Helical" evidence="6">
    <location>
        <begin position="332"/>
        <end position="355"/>
    </location>
</feature>
<proteinExistence type="predicted"/>
<feature type="transmembrane region" description="Helical" evidence="6">
    <location>
        <begin position="307"/>
        <end position="326"/>
    </location>
</feature>
<dbReference type="RefSeq" id="WP_152271950.1">
    <property type="nucleotide sequence ID" value="NZ_VTFX01000003.1"/>
</dbReference>
<reference evidence="8 9" key="1">
    <citation type="submission" date="2019-08" db="EMBL/GenBank/DDBJ databases">
        <title>Arthrobacter sp. nov., isolated from plateau pika and Tibetan wild ass.</title>
        <authorList>
            <person name="Ge Y."/>
        </authorList>
    </citation>
    <scope>NUCLEOTIDE SEQUENCE [LARGE SCALE GENOMIC DNA]</scope>
    <source>
        <strain evidence="8 9">785</strain>
    </source>
</reference>
<organism evidence="8 9">
    <name type="scientific">Arthrobacter yangruifuii</name>
    <dbReference type="NCBI Taxonomy" id="2606616"/>
    <lineage>
        <taxon>Bacteria</taxon>
        <taxon>Bacillati</taxon>
        <taxon>Actinomycetota</taxon>
        <taxon>Actinomycetes</taxon>
        <taxon>Micrococcales</taxon>
        <taxon>Micrococcaceae</taxon>
        <taxon>Arthrobacter</taxon>
    </lineage>
</organism>
<feature type="domain" description="Major facilitator superfamily (MFS) profile" evidence="7">
    <location>
        <begin position="33"/>
        <end position="421"/>
    </location>
</feature>
<feature type="compositionally biased region" description="Low complexity" evidence="5">
    <location>
        <begin position="1"/>
        <end position="11"/>
    </location>
</feature>
<dbReference type="InterPro" id="IPR052714">
    <property type="entry name" value="MFS_Exporter"/>
</dbReference>
<feature type="transmembrane region" description="Helical" evidence="6">
    <location>
        <begin position="100"/>
        <end position="118"/>
    </location>
</feature>
<dbReference type="PROSITE" id="PS50850">
    <property type="entry name" value="MFS"/>
    <property type="match status" value="1"/>
</dbReference>
<feature type="transmembrane region" description="Helical" evidence="6">
    <location>
        <begin position="367"/>
        <end position="389"/>
    </location>
</feature>
<evidence type="ECO:0000256" key="6">
    <source>
        <dbReference type="SAM" id="Phobius"/>
    </source>
</evidence>
<name>A0A5N6MQS5_9MICC</name>
<comment type="subcellular location">
    <subcellularLocation>
        <location evidence="1">Cell membrane</location>
        <topology evidence="1">Multi-pass membrane protein</topology>
    </subcellularLocation>
</comment>
<dbReference type="EMBL" id="VTFX01000003">
    <property type="protein sequence ID" value="KAD3720579.1"/>
    <property type="molecule type" value="Genomic_DNA"/>
</dbReference>
<dbReference type="InterPro" id="IPR036259">
    <property type="entry name" value="MFS_trans_sf"/>
</dbReference>
<evidence type="ECO:0000256" key="5">
    <source>
        <dbReference type="SAM" id="MobiDB-lite"/>
    </source>
</evidence>
<feature type="transmembrane region" description="Helical" evidence="6">
    <location>
        <begin position="29"/>
        <end position="52"/>
    </location>
</feature>